<name>A0A6G0QLT2_9STRA</name>
<dbReference type="AlphaFoldDB" id="A0A6G0QLT2"/>
<feature type="compositionally biased region" description="Polar residues" evidence="1">
    <location>
        <begin position="192"/>
        <end position="206"/>
    </location>
</feature>
<feature type="region of interest" description="Disordered" evidence="1">
    <location>
        <begin position="182"/>
        <end position="206"/>
    </location>
</feature>
<feature type="compositionally biased region" description="Basic and acidic residues" evidence="1">
    <location>
        <begin position="51"/>
        <end position="73"/>
    </location>
</feature>
<evidence type="ECO:0000259" key="2">
    <source>
        <dbReference type="Pfam" id="PF23602"/>
    </source>
</evidence>
<feature type="domain" description="Dynein axonemal assembly factor 11-like CS" evidence="2">
    <location>
        <begin position="49"/>
        <end position="162"/>
    </location>
</feature>
<proteinExistence type="predicted"/>
<protein>
    <recommendedName>
        <fullName evidence="2">Dynein axonemal assembly factor 11-like CS domain-containing protein</fullName>
    </recommendedName>
</protein>
<comment type="caution">
    <text evidence="3">The sequence shown here is derived from an EMBL/GenBank/DDBJ whole genome shotgun (WGS) entry which is preliminary data.</text>
</comment>
<evidence type="ECO:0000256" key="1">
    <source>
        <dbReference type="SAM" id="MobiDB-lite"/>
    </source>
</evidence>
<dbReference type="InterPro" id="IPR056496">
    <property type="entry name" value="CS_DNAAF11_C"/>
</dbReference>
<dbReference type="EMBL" id="QXFY01002724">
    <property type="protein sequence ID" value="KAE9293198.1"/>
    <property type="molecule type" value="Genomic_DNA"/>
</dbReference>
<dbReference type="Pfam" id="PF23602">
    <property type="entry name" value="CS_DNAAF11_C"/>
    <property type="match status" value="1"/>
</dbReference>
<feature type="region of interest" description="Disordered" evidence="1">
    <location>
        <begin position="36"/>
        <end position="73"/>
    </location>
</feature>
<evidence type="ECO:0000313" key="3">
    <source>
        <dbReference type="EMBL" id="KAE9293198.1"/>
    </source>
</evidence>
<dbReference type="Proteomes" id="UP000486351">
    <property type="component" value="Unassembled WGS sequence"/>
</dbReference>
<reference evidence="3 4" key="1">
    <citation type="submission" date="2018-09" db="EMBL/GenBank/DDBJ databases">
        <title>Genomic investigation of the strawberry pathogen Phytophthora fragariae indicates pathogenicity is determined by transcriptional variation in three key races.</title>
        <authorList>
            <person name="Adams T.M."/>
            <person name="Armitage A.D."/>
            <person name="Sobczyk M.K."/>
            <person name="Bates H.J."/>
            <person name="Dunwell J.M."/>
            <person name="Nellist C.F."/>
            <person name="Harrison R.J."/>
        </authorList>
    </citation>
    <scope>NUCLEOTIDE SEQUENCE [LARGE SCALE GENOMIC DNA]</scope>
    <source>
        <strain evidence="3 4">NOV-77</strain>
    </source>
</reference>
<evidence type="ECO:0000313" key="4">
    <source>
        <dbReference type="Proteomes" id="UP000486351"/>
    </source>
</evidence>
<gene>
    <name evidence="3" type="ORF">PF008_g24863</name>
</gene>
<feature type="region of interest" description="Disordered" evidence="1">
    <location>
        <begin position="1"/>
        <end position="20"/>
    </location>
</feature>
<accession>A0A6G0QLT2</accession>
<organism evidence="3 4">
    <name type="scientific">Phytophthora fragariae</name>
    <dbReference type="NCBI Taxonomy" id="53985"/>
    <lineage>
        <taxon>Eukaryota</taxon>
        <taxon>Sar</taxon>
        <taxon>Stramenopiles</taxon>
        <taxon>Oomycota</taxon>
        <taxon>Peronosporomycetes</taxon>
        <taxon>Peronosporales</taxon>
        <taxon>Peronosporaceae</taxon>
        <taxon>Phytophthora</taxon>
    </lineage>
</organism>
<sequence>MFVRSEAKKVRAKKELERKEEDGVIEVVGGEATDISEDQVEKKKSVMASTEKPKERNTEAEHEEASRKARVQEEREDGAIRQCNEGKWEFRLMDEILDVILEVDLPRFLDSSLVDVDVYPSYVSIVAKNKVLRLKFPELVHSDAGMAERSKITRTLRLTLPKAHVTPTQQLRAQLYCGEQDKKLEKDRSTNKMKTSKTTRTVTRQSKISDELLEAAKKVPTDKHVQ</sequence>